<evidence type="ECO:0000313" key="3">
    <source>
        <dbReference type="EMBL" id="HHK67684.1"/>
    </source>
</evidence>
<dbReference type="PANTHER" id="PTHR34075">
    <property type="entry name" value="BLR3430 PROTEIN"/>
    <property type="match status" value="1"/>
</dbReference>
<dbReference type="SUPFAM" id="SSF50249">
    <property type="entry name" value="Nucleic acid-binding proteins"/>
    <property type="match status" value="1"/>
</dbReference>
<name>A0A7C5L9P3_CALS0</name>
<evidence type="ECO:0000259" key="2">
    <source>
        <dbReference type="Pfam" id="PF12172"/>
    </source>
</evidence>
<evidence type="ECO:0000259" key="1">
    <source>
        <dbReference type="Pfam" id="PF01796"/>
    </source>
</evidence>
<accession>A0A7C5L9P3</accession>
<organism evidence="3">
    <name type="scientific">Caldiarchaeum subterraneum</name>
    <dbReference type="NCBI Taxonomy" id="311458"/>
    <lineage>
        <taxon>Archaea</taxon>
        <taxon>Nitrososphaerota</taxon>
        <taxon>Candidatus Caldarchaeales</taxon>
        <taxon>Candidatus Caldarchaeaceae</taxon>
        <taxon>Candidatus Caldarchaeum</taxon>
    </lineage>
</organism>
<dbReference type="InterPro" id="IPR002878">
    <property type="entry name" value="ChsH2_C"/>
</dbReference>
<dbReference type="PANTHER" id="PTHR34075:SF5">
    <property type="entry name" value="BLR3430 PROTEIN"/>
    <property type="match status" value="1"/>
</dbReference>
<dbReference type="AlphaFoldDB" id="A0A7C5L9P3"/>
<dbReference type="Pfam" id="PF12172">
    <property type="entry name" value="zf-ChsH2"/>
    <property type="match status" value="1"/>
</dbReference>
<dbReference type="InterPro" id="IPR052513">
    <property type="entry name" value="Thioester_dehydratase-like"/>
</dbReference>
<dbReference type="InterPro" id="IPR022002">
    <property type="entry name" value="ChsH2_Znr"/>
</dbReference>
<dbReference type="InterPro" id="IPR012340">
    <property type="entry name" value="NA-bd_OB-fold"/>
</dbReference>
<comment type="caution">
    <text evidence="3">The sequence shown here is derived from an EMBL/GenBank/DDBJ whole genome shotgun (WGS) entry which is preliminary data.</text>
</comment>
<dbReference type="EMBL" id="DRWN01000010">
    <property type="protein sequence ID" value="HHK67684.1"/>
    <property type="molecule type" value="Genomic_DNA"/>
</dbReference>
<sequence length="111" mass="12626">MVQRCKACGGYQWYPRPSCVRCGSMEVEWVQSKGEGSVYSYTVVRRVVANSPDFQRDIPFVVAEVDLDEGVRIYARVEGVKPEDVRVGMRVKVSFDNVTPEISLYKFQPAK</sequence>
<feature type="domain" description="ChsH2 rubredoxin-like zinc ribbon" evidence="2">
    <location>
        <begin position="1"/>
        <end position="26"/>
    </location>
</feature>
<proteinExistence type="predicted"/>
<gene>
    <name evidence="3" type="ORF">ENM11_00815</name>
</gene>
<evidence type="ECO:0008006" key="4">
    <source>
        <dbReference type="Google" id="ProtNLM"/>
    </source>
</evidence>
<reference evidence="3" key="1">
    <citation type="journal article" date="2020" name="mSystems">
        <title>Genome- and Community-Level Interaction Insights into Carbon Utilization and Element Cycling Functions of Hydrothermarchaeota in Hydrothermal Sediment.</title>
        <authorList>
            <person name="Zhou Z."/>
            <person name="Liu Y."/>
            <person name="Xu W."/>
            <person name="Pan J."/>
            <person name="Luo Z.H."/>
            <person name="Li M."/>
        </authorList>
    </citation>
    <scope>NUCLEOTIDE SEQUENCE [LARGE SCALE GENOMIC DNA]</scope>
    <source>
        <strain evidence="3">SpSt-1056</strain>
    </source>
</reference>
<dbReference type="Pfam" id="PF01796">
    <property type="entry name" value="OB_ChsH2_C"/>
    <property type="match status" value="1"/>
</dbReference>
<feature type="domain" description="ChsH2 C-terminal OB-fold" evidence="1">
    <location>
        <begin position="29"/>
        <end position="96"/>
    </location>
</feature>
<protein>
    <recommendedName>
        <fullName evidence="4">Zn-ribbon domain-containing OB-fold protein</fullName>
    </recommendedName>
</protein>